<protein>
    <submittedName>
        <fullName evidence="2">Type 1 glutamine amidotransferase</fullName>
    </submittedName>
</protein>
<dbReference type="CDD" id="cd01741">
    <property type="entry name" value="GATase1_1"/>
    <property type="match status" value="1"/>
</dbReference>
<keyword evidence="3" id="KW-1185">Reference proteome</keyword>
<proteinExistence type="predicted"/>
<organism evidence="2 3">
    <name type="scientific">Paenibacillus puldeungensis</name>
    <dbReference type="NCBI Taxonomy" id="696536"/>
    <lineage>
        <taxon>Bacteria</taxon>
        <taxon>Bacillati</taxon>
        <taxon>Bacillota</taxon>
        <taxon>Bacilli</taxon>
        <taxon>Bacillales</taxon>
        <taxon>Paenibacillaceae</taxon>
        <taxon>Paenibacillus</taxon>
    </lineage>
</organism>
<dbReference type="Proteomes" id="UP001597262">
    <property type="component" value="Unassembled WGS sequence"/>
</dbReference>
<comment type="caution">
    <text evidence="2">The sequence shown here is derived from an EMBL/GenBank/DDBJ whole genome shotgun (WGS) entry which is preliminary data.</text>
</comment>
<dbReference type="PANTHER" id="PTHR42695">
    <property type="entry name" value="GLUTAMINE AMIDOTRANSFERASE YLR126C-RELATED"/>
    <property type="match status" value="1"/>
</dbReference>
<gene>
    <name evidence="2" type="ORF">ACFQ3W_16605</name>
</gene>
<dbReference type="Pfam" id="PF00117">
    <property type="entry name" value="GATase"/>
    <property type="match status" value="1"/>
</dbReference>
<evidence type="ECO:0000313" key="3">
    <source>
        <dbReference type="Proteomes" id="UP001597262"/>
    </source>
</evidence>
<dbReference type="PANTHER" id="PTHR42695:SF5">
    <property type="entry name" value="GLUTAMINE AMIDOTRANSFERASE YLR126C-RELATED"/>
    <property type="match status" value="1"/>
</dbReference>
<sequence length="230" mass="25989">MHIHCIQHVPFENPGAIVKWSQQNGHELSITHLYAGEELPTINTWDMLVVMGGPMSVHDEKEFPWLAEEKSYIGKAIEQDKTVLGICLGSQLIAEALGAKVYRAKQKEIGWFPVNWTPNARNLLPNSPEQSSVFHWHGETYDLPAEAELLASSAVCQNQAFIYQGKVIGLQFHLEMLEENVNTIVDQCGHELEEAPYIQTKEEILRNSSSFNDTYALLSELLNGLQKQLY</sequence>
<accession>A0ABW3RZE4</accession>
<dbReference type="InterPro" id="IPR017926">
    <property type="entry name" value="GATASE"/>
</dbReference>
<dbReference type="Gene3D" id="3.40.50.880">
    <property type="match status" value="1"/>
</dbReference>
<dbReference type="RefSeq" id="WP_379320361.1">
    <property type="nucleotide sequence ID" value="NZ_JBHTLM010000012.1"/>
</dbReference>
<dbReference type="SUPFAM" id="SSF52317">
    <property type="entry name" value="Class I glutamine amidotransferase-like"/>
    <property type="match status" value="1"/>
</dbReference>
<keyword evidence="2" id="KW-0315">Glutamine amidotransferase</keyword>
<dbReference type="EMBL" id="JBHTLM010000012">
    <property type="protein sequence ID" value="MFD1177913.1"/>
    <property type="molecule type" value="Genomic_DNA"/>
</dbReference>
<dbReference type="PROSITE" id="PS51273">
    <property type="entry name" value="GATASE_TYPE_1"/>
    <property type="match status" value="1"/>
</dbReference>
<dbReference type="InterPro" id="IPR044992">
    <property type="entry name" value="ChyE-like"/>
</dbReference>
<name>A0ABW3RZE4_9BACL</name>
<evidence type="ECO:0000259" key="1">
    <source>
        <dbReference type="Pfam" id="PF00117"/>
    </source>
</evidence>
<evidence type="ECO:0000313" key="2">
    <source>
        <dbReference type="EMBL" id="MFD1177913.1"/>
    </source>
</evidence>
<dbReference type="InterPro" id="IPR029062">
    <property type="entry name" value="Class_I_gatase-like"/>
</dbReference>
<feature type="domain" description="Glutamine amidotransferase" evidence="1">
    <location>
        <begin position="42"/>
        <end position="177"/>
    </location>
</feature>
<reference evidence="3" key="1">
    <citation type="journal article" date="2019" name="Int. J. Syst. Evol. Microbiol.">
        <title>The Global Catalogue of Microorganisms (GCM) 10K type strain sequencing project: providing services to taxonomists for standard genome sequencing and annotation.</title>
        <authorList>
            <consortium name="The Broad Institute Genomics Platform"/>
            <consortium name="The Broad Institute Genome Sequencing Center for Infectious Disease"/>
            <person name="Wu L."/>
            <person name="Ma J."/>
        </authorList>
    </citation>
    <scope>NUCLEOTIDE SEQUENCE [LARGE SCALE GENOMIC DNA]</scope>
    <source>
        <strain evidence="3">CCUG 59189</strain>
    </source>
</reference>